<evidence type="ECO:0000313" key="2">
    <source>
        <dbReference type="EMBL" id="SVE41562.1"/>
    </source>
</evidence>
<evidence type="ECO:0000259" key="1">
    <source>
        <dbReference type="Pfam" id="PF00884"/>
    </source>
</evidence>
<name>A0A383DAP5_9ZZZZ</name>
<protein>
    <recommendedName>
        <fullName evidence="1">Sulfatase N-terminal domain-containing protein</fullName>
    </recommendedName>
</protein>
<dbReference type="PANTHER" id="PTHR43751:SF3">
    <property type="entry name" value="SULFATASE N-TERMINAL DOMAIN-CONTAINING PROTEIN"/>
    <property type="match status" value="1"/>
</dbReference>
<dbReference type="InterPro" id="IPR052701">
    <property type="entry name" value="GAG_Ulvan_Degrading_Sulfatases"/>
</dbReference>
<accession>A0A383DAP5</accession>
<dbReference type="EMBL" id="UINC01215730">
    <property type="protein sequence ID" value="SVE41562.1"/>
    <property type="molecule type" value="Genomic_DNA"/>
</dbReference>
<dbReference type="SUPFAM" id="SSF53649">
    <property type="entry name" value="Alkaline phosphatase-like"/>
    <property type="match status" value="1"/>
</dbReference>
<sequence>MNIGLKPNILFFLIDGLREDKCHGNKKTSVTPHINSLIQNGVYFNQTIYSAPITPPALSSLFTGLYPSEAIILNNEIFTINQAHKNYVQHLKEIGYTTHAFLPEATYLFEQGRIFQENVYKY</sequence>
<dbReference type="InterPro" id="IPR000917">
    <property type="entry name" value="Sulfatase_N"/>
</dbReference>
<dbReference type="AlphaFoldDB" id="A0A383DAP5"/>
<dbReference type="InterPro" id="IPR017850">
    <property type="entry name" value="Alkaline_phosphatase_core_sf"/>
</dbReference>
<proteinExistence type="predicted"/>
<feature type="non-terminal residue" evidence="2">
    <location>
        <position position="122"/>
    </location>
</feature>
<dbReference type="Pfam" id="PF00884">
    <property type="entry name" value="Sulfatase"/>
    <property type="match status" value="1"/>
</dbReference>
<organism evidence="2">
    <name type="scientific">marine metagenome</name>
    <dbReference type="NCBI Taxonomy" id="408172"/>
    <lineage>
        <taxon>unclassified sequences</taxon>
        <taxon>metagenomes</taxon>
        <taxon>ecological metagenomes</taxon>
    </lineage>
</organism>
<dbReference type="PANTHER" id="PTHR43751">
    <property type="entry name" value="SULFATASE"/>
    <property type="match status" value="1"/>
</dbReference>
<dbReference type="Gene3D" id="3.40.720.10">
    <property type="entry name" value="Alkaline Phosphatase, subunit A"/>
    <property type="match status" value="1"/>
</dbReference>
<gene>
    <name evidence="2" type="ORF">METZ01_LOCUS494416</name>
</gene>
<feature type="domain" description="Sulfatase N-terminal" evidence="1">
    <location>
        <begin position="7"/>
        <end position="112"/>
    </location>
</feature>
<reference evidence="2" key="1">
    <citation type="submission" date="2018-05" db="EMBL/GenBank/DDBJ databases">
        <authorList>
            <person name="Lanie J.A."/>
            <person name="Ng W.-L."/>
            <person name="Kazmierczak K.M."/>
            <person name="Andrzejewski T.M."/>
            <person name="Davidsen T.M."/>
            <person name="Wayne K.J."/>
            <person name="Tettelin H."/>
            <person name="Glass J.I."/>
            <person name="Rusch D."/>
            <person name="Podicherti R."/>
            <person name="Tsui H.-C.T."/>
            <person name="Winkler M.E."/>
        </authorList>
    </citation>
    <scope>NUCLEOTIDE SEQUENCE</scope>
</reference>